<dbReference type="SMART" id="SM00267">
    <property type="entry name" value="GGDEF"/>
    <property type="match status" value="1"/>
</dbReference>
<feature type="domain" description="GGDEF" evidence="3">
    <location>
        <begin position="111"/>
        <end position="244"/>
    </location>
</feature>
<feature type="domain" description="EAL" evidence="2">
    <location>
        <begin position="253"/>
        <end position="504"/>
    </location>
</feature>
<dbReference type="PANTHER" id="PTHR44757:SF2">
    <property type="entry name" value="BIOFILM ARCHITECTURE MAINTENANCE PROTEIN MBAA"/>
    <property type="match status" value="1"/>
</dbReference>
<comment type="caution">
    <text evidence="4">The sequence shown here is derived from an EMBL/GenBank/DDBJ whole genome shotgun (WGS) entry which is preliminary data.</text>
</comment>
<keyword evidence="1" id="KW-1133">Transmembrane helix</keyword>
<dbReference type="Pfam" id="PF00990">
    <property type="entry name" value="GGDEF"/>
    <property type="match status" value="1"/>
</dbReference>
<evidence type="ECO:0000256" key="1">
    <source>
        <dbReference type="SAM" id="Phobius"/>
    </source>
</evidence>
<organism evidence="4 5">
    <name type="scientific">Alkaliphilus flagellatus</name>
    <dbReference type="NCBI Taxonomy" id="2841507"/>
    <lineage>
        <taxon>Bacteria</taxon>
        <taxon>Bacillati</taxon>
        <taxon>Bacillota</taxon>
        <taxon>Clostridia</taxon>
        <taxon>Peptostreptococcales</taxon>
        <taxon>Natronincolaceae</taxon>
        <taxon>Alkaliphilus</taxon>
    </lineage>
</organism>
<dbReference type="EMBL" id="JAHLQK010000003">
    <property type="protein sequence ID" value="MBU5676637.1"/>
    <property type="molecule type" value="Genomic_DNA"/>
</dbReference>
<keyword evidence="1" id="KW-0472">Membrane</keyword>
<feature type="transmembrane region" description="Helical" evidence="1">
    <location>
        <begin position="7"/>
        <end position="26"/>
    </location>
</feature>
<dbReference type="Pfam" id="PF00563">
    <property type="entry name" value="EAL"/>
    <property type="match status" value="1"/>
</dbReference>
<dbReference type="SMART" id="SM00052">
    <property type="entry name" value="EAL"/>
    <property type="match status" value="1"/>
</dbReference>
<dbReference type="RefSeq" id="WP_216416636.1">
    <property type="nucleotide sequence ID" value="NZ_JAHLQK010000003.1"/>
</dbReference>
<evidence type="ECO:0000313" key="5">
    <source>
        <dbReference type="Proteomes" id="UP000779508"/>
    </source>
</evidence>
<dbReference type="InterPro" id="IPR052155">
    <property type="entry name" value="Biofilm_reg_signaling"/>
</dbReference>
<dbReference type="Proteomes" id="UP000779508">
    <property type="component" value="Unassembled WGS sequence"/>
</dbReference>
<evidence type="ECO:0000313" key="4">
    <source>
        <dbReference type="EMBL" id="MBU5676637.1"/>
    </source>
</evidence>
<dbReference type="PROSITE" id="PS50887">
    <property type="entry name" value="GGDEF"/>
    <property type="match status" value="1"/>
</dbReference>
<dbReference type="InterPro" id="IPR001633">
    <property type="entry name" value="EAL_dom"/>
</dbReference>
<keyword evidence="1" id="KW-0812">Transmembrane</keyword>
<dbReference type="PROSITE" id="PS50883">
    <property type="entry name" value="EAL"/>
    <property type="match status" value="1"/>
</dbReference>
<dbReference type="CDD" id="cd01948">
    <property type="entry name" value="EAL"/>
    <property type="match status" value="1"/>
</dbReference>
<evidence type="ECO:0000259" key="3">
    <source>
        <dbReference type="PROSITE" id="PS50887"/>
    </source>
</evidence>
<keyword evidence="5" id="KW-1185">Reference proteome</keyword>
<name>A0ABS6G4M1_9FIRM</name>
<reference evidence="4 5" key="1">
    <citation type="submission" date="2021-06" db="EMBL/GenBank/DDBJ databases">
        <authorList>
            <person name="Sun Q."/>
            <person name="Li D."/>
        </authorList>
    </citation>
    <scope>NUCLEOTIDE SEQUENCE [LARGE SCALE GENOMIC DNA]</scope>
    <source>
        <strain evidence="4 5">MSJ-5</strain>
    </source>
</reference>
<gene>
    <name evidence="4" type="ORF">KQI88_09420</name>
</gene>
<proteinExistence type="predicted"/>
<evidence type="ECO:0000259" key="2">
    <source>
        <dbReference type="PROSITE" id="PS50883"/>
    </source>
</evidence>
<accession>A0ABS6G4M1</accession>
<dbReference type="NCBIfam" id="TIGR00254">
    <property type="entry name" value="GGDEF"/>
    <property type="match status" value="1"/>
</dbReference>
<dbReference type="CDD" id="cd01949">
    <property type="entry name" value="GGDEF"/>
    <property type="match status" value="1"/>
</dbReference>
<dbReference type="PANTHER" id="PTHR44757">
    <property type="entry name" value="DIGUANYLATE CYCLASE DGCP"/>
    <property type="match status" value="1"/>
</dbReference>
<sequence>MERLHKRALLVLALVLLGVIVNYLSIPLLIKSDYVFDKALILTIIYIAGILCGAIAIKIINNYISDEDTKESIVCNHYMEQFSLQNMLTNLPNRIALEKRFELILEQTCDKNFKILFIDVDGFKIVNDTLGHAVGDEVLKKIANRLREIIDGQGELFHIRGDEFVLLLSKNESIEDICHMAKRIIKSMAIPFVFKERELHLTVSIGIATYPWDGYNVNLLLQSAHLAVQRAKESGKNNFKVYDHSMNLKMNKKLDLINNLHRAVEKEEFVLYYQPQVNSLTGEVVGLEALIRWESPEMGIISPAEFIPLAEETGLIIAIGDWVLKAACTQNKAWQNLGYASLPVSVNISALQFQESSFVDKVVKVLKDTELDPRWLHLEITESIAIKDTELTIDILNRLKDIGLKIALDDFGTGFSSLGYLKKFKINVLKIDSSFIRDIGEEDATITKTIIVLGKSLNMEVIAEGVETKEQFNYLKEVGCDKVQGYLFSRPVPPAEIEKMLYIA</sequence>
<dbReference type="InterPro" id="IPR000160">
    <property type="entry name" value="GGDEF_dom"/>
</dbReference>
<protein>
    <submittedName>
        <fullName evidence="4">Bifunctional diguanylate cyclase/phosphodiesterase</fullName>
    </submittedName>
</protein>
<feature type="transmembrane region" description="Helical" evidence="1">
    <location>
        <begin position="38"/>
        <end position="60"/>
    </location>
</feature>